<reference evidence="2 3" key="2">
    <citation type="submission" date="2018-11" db="EMBL/GenBank/DDBJ databases">
        <authorList>
            <consortium name="Pathogen Informatics"/>
        </authorList>
    </citation>
    <scope>NUCLEOTIDE SEQUENCE [LARGE SCALE GENOMIC DNA]</scope>
</reference>
<dbReference type="GO" id="GO:0005783">
    <property type="term" value="C:endoplasmic reticulum"/>
    <property type="evidence" value="ECO:0007669"/>
    <property type="project" value="TreeGrafter"/>
</dbReference>
<proteinExistence type="predicted"/>
<name>A0A183DYN2_9BILA</name>
<keyword evidence="1" id="KW-1133">Transmembrane helix</keyword>
<dbReference type="PANTHER" id="PTHR21650:SF4">
    <property type="entry name" value="MEMBRALIN"/>
    <property type="match status" value="1"/>
</dbReference>
<dbReference type="OrthoDB" id="6779347at2759"/>
<dbReference type="AlphaFoldDB" id="A0A183DYN2"/>
<feature type="transmembrane region" description="Helical" evidence="1">
    <location>
        <begin position="249"/>
        <end position="270"/>
    </location>
</feature>
<protein>
    <submittedName>
        <fullName evidence="4">Membralin</fullName>
    </submittedName>
</protein>
<dbReference type="GO" id="GO:0034976">
    <property type="term" value="P:response to endoplasmic reticulum stress"/>
    <property type="evidence" value="ECO:0007669"/>
    <property type="project" value="TreeGrafter"/>
</dbReference>
<sequence>MLLLTVMIYVHHFFDKTDSNCLAPVANKWPRDGVLRVEVITNLEKFNAYQDRLLEESYEKQNDKTNTTVFDLKRILREGPSALPKELRSKSRRNSRKKSDHWTNFLTSEYTLFNVFAKSDSKSKKMSSETSDYDESDDHDSHDLLDDSDASFEYVVEYSLHYGLLKLSHSYRLEHHIPFLLVRLDPETDSCFGDSLSRALMKYFIGYEDVLMTSVKALAENETDKGYLRDMITGEHYRFVTMGSPRASYFTALVVMLIFVSAFPSFALCLDISKTHCYISFYVLPFLQMLKQIS</sequence>
<dbReference type="PANTHER" id="PTHR21650">
    <property type="entry name" value="MEMBRALIN/KINETOCHORE PROTEIN NUF2"/>
    <property type="match status" value="1"/>
</dbReference>
<organism evidence="4">
    <name type="scientific">Gongylonema pulchrum</name>
    <dbReference type="NCBI Taxonomy" id="637853"/>
    <lineage>
        <taxon>Eukaryota</taxon>
        <taxon>Metazoa</taxon>
        <taxon>Ecdysozoa</taxon>
        <taxon>Nematoda</taxon>
        <taxon>Chromadorea</taxon>
        <taxon>Rhabditida</taxon>
        <taxon>Spirurina</taxon>
        <taxon>Spiruromorpha</taxon>
        <taxon>Spiruroidea</taxon>
        <taxon>Gongylonematidae</taxon>
        <taxon>Gongylonema</taxon>
    </lineage>
</organism>
<dbReference type="InterPro" id="IPR019144">
    <property type="entry name" value="Membralin"/>
</dbReference>
<gene>
    <name evidence="2" type="ORF">GPUH_LOCUS13823</name>
</gene>
<accession>A0A183DYN2</accession>
<keyword evidence="3" id="KW-1185">Reference proteome</keyword>
<reference evidence="4" key="1">
    <citation type="submission" date="2016-06" db="UniProtKB">
        <authorList>
            <consortium name="WormBaseParasite"/>
        </authorList>
    </citation>
    <scope>IDENTIFICATION</scope>
</reference>
<evidence type="ECO:0000256" key="1">
    <source>
        <dbReference type="SAM" id="Phobius"/>
    </source>
</evidence>
<evidence type="ECO:0000313" key="3">
    <source>
        <dbReference type="Proteomes" id="UP000271098"/>
    </source>
</evidence>
<dbReference type="Pfam" id="PF09746">
    <property type="entry name" value="Membralin"/>
    <property type="match status" value="1"/>
</dbReference>
<dbReference type="GO" id="GO:1904294">
    <property type="term" value="P:positive regulation of ERAD pathway"/>
    <property type="evidence" value="ECO:0007669"/>
    <property type="project" value="TreeGrafter"/>
</dbReference>
<evidence type="ECO:0000313" key="4">
    <source>
        <dbReference type="WBParaSite" id="GPUH_0001383801-mRNA-1"/>
    </source>
</evidence>
<dbReference type="EMBL" id="UYRT01080608">
    <property type="protein sequence ID" value="VDN23061.1"/>
    <property type="molecule type" value="Genomic_DNA"/>
</dbReference>
<evidence type="ECO:0000313" key="2">
    <source>
        <dbReference type="EMBL" id="VDN23061.1"/>
    </source>
</evidence>
<keyword evidence="1" id="KW-0472">Membrane</keyword>
<dbReference type="Proteomes" id="UP000271098">
    <property type="component" value="Unassembled WGS sequence"/>
</dbReference>
<dbReference type="WBParaSite" id="GPUH_0001383801-mRNA-1">
    <property type="protein sequence ID" value="GPUH_0001383801-mRNA-1"/>
    <property type="gene ID" value="GPUH_0001383801"/>
</dbReference>
<keyword evidence="1" id="KW-0812">Transmembrane</keyword>